<dbReference type="PANTHER" id="PTHR34235">
    <property type="entry name" value="SLR1203 PROTEIN-RELATED"/>
    <property type="match status" value="1"/>
</dbReference>
<gene>
    <name evidence="1" type="ORF">A6302_00561</name>
</gene>
<organism evidence="1 2">
    <name type="scientific">Methylobrevis pamukkalensis</name>
    <dbReference type="NCBI Taxonomy" id="1439726"/>
    <lineage>
        <taxon>Bacteria</taxon>
        <taxon>Pseudomonadati</taxon>
        <taxon>Pseudomonadota</taxon>
        <taxon>Alphaproteobacteria</taxon>
        <taxon>Hyphomicrobiales</taxon>
        <taxon>Pleomorphomonadaceae</taxon>
        <taxon>Methylobrevis</taxon>
    </lineage>
</organism>
<evidence type="ECO:0008006" key="3">
    <source>
        <dbReference type="Google" id="ProtNLM"/>
    </source>
</evidence>
<reference evidence="1 2" key="1">
    <citation type="submission" date="2016-07" db="EMBL/GenBank/DDBJ databases">
        <title>Draft Genome Sequence of Methylobrevis pamukkalensis PK2.</title>
        <authorList>
            <person name="Vasilenko O.V."/>
            <person name="Doronina N.V."/>
            <person name="Shmareva M.N."/>
            <person name="Tarlachkov S.V."/>
            <person name="Mustakhimov I."/>
            <person name="Trotsenko Y.A."/>
        </authorList>
    </citation>
    <scope>NUCLEOTIDE SEQUENCE [LARGE SCALE GENOMIC DNA]</scope>
    <source>
        <strain evidence="1 2">PK2</strain>
    </source>
</reference>
<dbReference type="Proteomes" id="UP000094622">
    <property type="component" value="Unassembled WGS sequence"/>
</dbReference>
<name>A0A1E3H8C3_9HYPH</name>
<protein>
    <recommendedName>
        <fullName evidence="3">DUF29 domain-containing protein</fullName>
    </recommendedName>
</protein>
<sequence>MVATRKPALSGRSPAVPVGHGADFHAWSIDQAQRLRARAATGLDWDNLAEEIESVGRADRNEIYSRLIKLLSHLLKWQFQPERRSNSWRATLLEQRLRIARTIEASPSLRGLPAAFLDETYRIARLEAAGETDLPADRFPDICPYSVSDVLAEYFLPEGDPSGD</sequence>
<dbReference type="EMBL" id="MCRJ01000008">
    <property type="protein sequence ID" value="ODN72046.1"/>
    <property type="molecule type" value="Genomic_DNA"/>
</dbReference>
<evidence type="ECO:0000313" key="1">
    <source>
        <dbReference type="EMBL" id="ODN72046.1"/>
    </source>
</evidence>
<dbReference type="AlphaFoldDB" id="A0A1E3H8C3"/>
<evidence type="ECO:0000313" key="2">
    <source>
        <dbReference type="Proteomes" id="UP000094622"/>
    </source>
</evidence>
<keyword evidence="2" id="KW-1185">Reference proteome</keyword>
<accession>A0A1E3H8C3</accession>
<comment type="caution">
    <text evidence="1">The sequence shown here is derived from an EMBL/GenBank/DDBJ whole genome shotgun (WGS) entry which is preliminary data.</text>
</comment>
<proteinExistence type="predicted"/>
<dbReference type="InterPro" id="IPR002636">
    <property type="entry name" value="DUF29"/>
</dbReference>
<dbReference type="Gene3D" id="1.20.1220.20">
    <property type="entry name" value="Uncharcterised protein PF01724"/>
    <property type="match status" value="1"/>
</dbReference>
<dbReference type="Pfam" id="PF01724">
    <property type="entry name" value="DUF29"/>
    <property type="match status" value="1"/>
</dbReference>